<sequence length="76" mass="8344">MAAKGKKVSSMLTRNGKTRLGPLNVAQLEKLLESNSKPKEKAKIRRALAQRRKTQQVSAKVVAVEVTEEVVVESAE</sequence>
<evidence type="ECO:0000313" key="1">
    <source>
        <dbReference type="EMBL" id="CAB4124588.1"/>
    </source>
</evidence>
<accession>A0A6J7WGY8</accession>
<dbReference type="EMBL" id="LR796187">
    <property type="protein sequence ID" value="CAB4124588.1"/>
    <property type="molecule type" value="Genomic_DNA"/>
</dbReference>
<gene>
    <name evidence="2" type="ORF">UFOVP181_160</name>
    <name evidence="1" type="ORF">UFOVP57_2</name>
</gene>
<name>A0A6J7WGY8_9CAUD</name>
<protein>
    <submittedName>
        <fullName evidence="2">Uncharacterized protein</fullName>
    </submittedName>
</protein>
<evidence type="ECO:0000313" key="2">
    <source>
        <dbReference type="EMBL" id="CAB5208771.1"/>
    </source>
</evidence>
<dbReference type="EMBL" id="LR798231">
    <property type="protein sequence ID" value="CAB5208771.1"/>
    <property type="molecule type" value="Genomic_DNA"/>
</dbReference>
<organism evidence="2">
    <name type="scientific">uncultured Caudovirales phage</name>
    <dbReference type="NCBI Taxonomy" id="2100421"/>
    <lineage>
        <taxon>Viruses</taxon>
        <taxon>Duplodnaviria</taxon>
        <taxon>Heunggongvirae</taxon>
        <taxon>Uroviricota</taxon>
        <taxon>Caudoviricetes</taxon>
        <taxon>Peduoviridae</taxon>
        <taxon>Maltschvirus</taxon>
        <taxon>Maltschvirus maltsch</taxon>
    </lineage>
</organism>
<reference evidence="2" key="1">
    <citation type="submission" date="2020-05" db="EMBL/GenBank/DDBJ databases">
        <authorList>
            <person name="Chiriac C."/>
            <person name="Salcher M."/>
            <person name="Ghai R."/>
            <person name="Kavagutti S V."/>
        </authorList>
    </citation>
    <scope>NUCLEOTIDE SEQUENCE</scope>
</reference>
<proteinExistence type="predicted"/>